<accession>A0AAV3P2V6</accession>
<dbReference type="InterPro" id="IPR029472">
    <property type="entry name" value="Copia-like_N"/>
</dbReference>
<feature type="domain" description="Retrotransposon Copia-like N-terminal" evidence="1">
    <location>
        <begin position="31"/>
        <end position="77"/>
    </location>
</feature>
<reference evidence="2 3" key="1">
    <citation type="submission" date="2024-01" db="EMBL/GenBank/DDBJ databases">
        <title>The complete chloroplast genome sequence of Lithospermum erythrorhizon: insights into the phylogenetic relationship among Boraginaceae species and the maternal lineages of purple gromwells.</title>
        <authorList>
            <person name="Okada T."/>
            <person name="Watanabe K."/>
        </authorList>
    </citation>
    <scope>NUCLEOTIDE SEQUENCE [LARGE SCALE GENOMIC DNA]</scope>
</reference>
<dbReference type="Pfam" id="PF14244">
    <property type="entry name" value="Retrotran_gag_3"/>
    <property type="match status" value="1"/>
</dbReference>
<evidence type="ECO:0000259" key="1">
    <source>
        <dbReference type="Pfam" id="PF14244"/>
    </source>
</evidence>
<evidence type="ECO:0000313" key="3">
    <source>
        <dbReference type="Proteomes" id="UP001454036"/>
    </source>
</evidence>
<keyword evidence="3" id="KW-1185">Reference proteome</keyword>
<name>A0AAV3P2V6_LITER</name>
<proteinExistence type="predicted"/>
<dbReference type="PANTHER" id="PTHR37610">
    <property type="entry name" value="CCHC-TYPE DOMAIN-CONTAINING PROTEIN"/>
    <property type="match status" value="1"/>
</dbReference>
<comment type="caution">
    <text evidence="2">The sequence shown here is derived from an EMBL/GenBank/DDBJ whole genome shotgun (WGS) entry which is preliminary data.</text>
</comment>
<dbReference type="PANTHER" id="PTHR37610:SF40">
    <property type="entry name" value="OS01G0909600 PROTEIN"/>
    <property type="match status" value="1"/>
</dbReference>
<organism evidence="2 3">
    <name type="scientific">Lithospermum erythrorhizon</name>
    <name type="common">Purple gromwell</name>
    <name type="synonym">Lithospermum officinale var. erythrorhizon</name>
    <dbReference type="NCBI Taxonomy" id="34254"/>
    <lineage>
        <taxon>Eukaryota</taxon>
        <taxon>Viridiplantae</taxon>
        <taxon>Streptophyta</taxon>
        <taxon>Embryophyta</taxon>
        <taxon>Tracheophyta</taxon>
        <taxon>Spermatophyta</taxon>
        <taxon>Magnoliopsida</taxon>
        <taxon>eudicotyledons</taxon>
        <taxon>Gunneridae</taxon>
        <taxon>Pentapetalae</taxon>
        <taxon>asterids</taxon>
        <taxon>lamiids</taxon>
        <taxon>Boraginales</taxon>
        <taxon>Boraginaceae</taxon>
        <taxon>Boraginoideae</taxon>
        <taxon>Lithospermeae</taxon>
        <taxon>Lithospermum</taxon>
    </lineage>
</organism>
<gene>
    <name evidence="2" type="ORF">LIER_05717</name>
</gene>
<dbReference type="Proteomes" id="UP001454036">
    <property type="component" value="Unassembled WGS sequence"/>
</dbReference>
<evidence type="ECO:0000313" key="2">
    <source>
        <dbReference type="EMBL" id="GAA0145543.1"/>
    </source>
</evidence>
<dbReference type="EMBL" id="BAABME010000797">
    <property type="protein sequence ID" value="GAA0145543.1"/>
    <property type="molecule type" value="Genomic_DNA"/>
</dbReference>
<protein>
    <recommendedName>
        <fullName evidence="1">Retrotransposon Copia-like N-terminal domain-containing protein</fullName>
    </recommendedName>
</protein>
<dbReference type="AlphaFoldDB" id="A0AAV3P2V6"/>
<sequence>MSGGNNNGGSTLVPVNNGANDFKTCPMSLRGSDNPGMSIVIVELSKNNYIIWSRAIKMALCAKDKLGFIDGRLVEPELMSPLYDSWKRIDCMVSSWILNSISSGMKEQFMFTSSPKKWDEIASRYGICNGPMLYQLEIEITSLSQGFMSVVAYYSKLKSKTYSMISQVERKSSISANHSFLEQAEDSSAMFVRHAVEVKKFKK</sequence>